<dbReference type="OrthoDB" id="185346at2"/>
<dbReference type="SMART" id="SM00342">
    <property type="entry name" value="HTH_ARAC"/>
    <property type="match status" value="1"/>
</dbReference>
<dbReference type="InterPro" id="IPR050204">
    <property type="entry name" value="AraC_XylS_family_regulators"/>
</dbReference>
<name>A0A158BPD9_9BURK</name>
<dbReference type="GO" id="GO:0043565">
    <property type="term" value="F:sequence-specific DNA binding"/>
    <property type="evidence" value="ECO:0007669"/>
    <property type="project" value="InterPro"/>
</dbReference>
<comment type="caution">
    <text evidence="5">The sequence shown here is derived from an EMBL/GenBank/DDBJ whole genome shotgun (WGS) entry which is preliminary data.</text>
</comment>
<protein>
    <submittedName>
        <fullName evidence="5">AraC family transcriptional regulator</fullName>
    </submittedName>
</protein>
<evidence type="ECO:0000259" key="4">
    <source>
        <dbReference type="PROSITE" id="PS01124"/>
    </source>
</evidence>
<dbReference type="Gene3D" id="1.10.10.60">
    <property type="entry name" value="Homeodomain-like"/>
    <property type="match status" value="1"/>
</dbReference>
<gene>
    <name evidence="5" type="ORF">AWB79_03994</name>
</gene>
<dbReference type="Pfam" id="PF12833">
    <property type="entry name" value="HTH_18"/>
    <property type="match status" value="1"/>
</dbReference>
<sequence length="314" mass="34452">MYANYQTFEDADRHAHALTGWEQRYDQVGEGAFRSTVKQVSVAGVQVFQESANVRIVQRGQLPAGCVTFGLVLSGGAPYSFQGIKVDENALVVAPGDKEFLLHSPPNMSLLGVAIDAKLLESAADAAGVDVQDEVLRRHVLNIPGAAGARAGKRIIAAVETVLAAPDSLSSDDDVAHRFTQAVTESMLDLLTFHVPSYEDRLTYACRADIVRRAHDLVLTRPEQPISVLDVCEKLRVSRRTVQNSFQSVTQMNPVSYLRAVRLAQVRRLLTTTAQGELPVREAAMRWGFSNLGHFASDYKSLFGELPSQTFRAR</sequence>
<dbReference type="InterPro" id="IPR018062">
    <property type="entry name" value="HTH_AraC-typ_CS"/>
</dbReference>
<keyword evidence="6" id="KW-1185">Reference proteome</keyword>
<keyword evidence="2" id="KW-0238">DNA-binding</keyword>
<evidence type="ECO:0000256" key="3">
    <source>
        <dbReference type="ARBA" id="ARBA00023163"/>
    </source>
</evidence>
<proteinExistence type="predicted"/>
<dbReference type="GO" id="GO:0003700">
    <property type="term" value="F:DNA-binding transcription factor activity"/>
    <property type="evidence" value="ECO:0007669"/>
    <property type="project" value="InterPro"/>
</dbReference>
<dbReference type="Proteomes" id="UP000054851">
    <property type="component" value="Unassembled WGS sequence"/>
</dbReference>
<keyword evidence="3" id="KW-0804">Transcription</keyword>
<evidence type="ECO:0000256" key="1">
    <source>
        <dbReference type="ARBA" id="ARBA00023015"/>
    </source>
</evidence>
<dbReference type="InterPro" id="IPR018060">
    <property type="entry name" value="HTH_AraC"/>
</dbReference>
<dbReference type="RefSeq" id="WP_061169151.1">
    <property type="nucleotide sequence ID" value="NZ_FCOA02000013.1"/>
</dbReference>
<evidence type="ECO:0000313" key="5">
    <source>
        <dbReference type="EMBL" id="SAK71850.1"/>
    </source>
</evidence>
<dbReference type="STRING" id="1777140.AWB79_03994"/>
<evidence type="ECO:0000313" key="6">
    <source>
        <dbReference type="Proteomes" id="UP000054851"/>
    </source>
</evidence>
<organism evidence="5 6">
    <name type="scientific">Caballeronia hypogeia</name>
    <dbReference type="NCBI Taxonomy" id="1777140"/>
    <lineage>
        <taxon>Bacteria</taxon>
        <taxon>Pseudomonadati</taxon>
        <taxon>Pseudomonadota</taxon>
        <taxon>Betaproteobacteria</taxon>
        <taxon>Burkholderiales</taxon>
        <taxon>Burkholderiaceae</taxon>
        <taxon>Caballeronia</taxon>
    </lineage>
</organism>
<dbReference type="PROSITE" id="PS01124">
    <property type="entry name" value="HTH_ARAC_FAMILY_2"/>
    <property type="match status" value="1"/>
</dbReference>
<accession>A0A158BPD9</accession>
<keyword evidence="1" id="KW-0805">Transcription regulation</keyword>
<dbReference type="PROSITE" id="PS00041">
    <property type="entry name" value="HTH_ARAC_FAMILY_1"/>
    <property type="match status" value="1"/>
</dbReference>
<feature type="domain" description="HTH araC/xylS-type" evidence="4">
    <location>
        <begin position="212"/>
        <end position="313"/>
    </location>
</feature>
<evidence type="ECO:0000256" key="2">
    <source>
        <dbReference type="ARBA" id="ARBA00023125"/>
    </source>
</evidence>
<reference evidence="5" key="1">
    <citation type="submission" date="2016-01" db="EMBL/GenBank/DDBJ databases">
        <authorList>
            <person name="Peeters C."/>
        </authorList>
    </citation>
    <scope>NUCLEOTIDE SEQUENCE</scope>
    <source>
        <strain evidence="5">LMG 29322</strain>
    </source>
</reference>
<dbReference type="AlphaFoldDB" id="A0A158BPD9"/>
<dbReference type="InterPro" id="IPR009057">
    <property type="entry name" value="Homeodomain-like_sf"/>
</dbReference>
<dbReference type="SUPFAM" id="SSF46689">
    <property type="entry name" value="Homeodomain-like"/>
    <property type="match status" value="1"/>
</dbReference>
<dbReference type="EMBL" id="FCOA02000013">
    <property type="protein sequence ID" value="SAK71850.1"/>
    <property type="molecule type" value="Genomic_DNA"/>
</dbReference>
<dbReference type="PANTHER" id="PTHR46796:SF12">
    <property type="entry name" value="HTH-TYPE DNA-BINDING TRANSCRIPTIONAL ACTIVATOR EUTR"/>
    <property type="match status" value="1"/>
</dbReference>
<dbReference type="PANTHER" id="PTHR46796">
    <property type="entry name" value="HTH-TYPE TRANSCRIPTIONAL ACTIVATOR RHAS-RELATED"/>
    <property type="match status" value="1"/>
</dbReference>